<dbReference type="Pfam" id="PF02926">
    <property type="entry name" value="THUMP"/>
    <property type="match status" value="1"/>
</dbReference>
<reference evidence="4 5" key="1">
    <citation type="journal article" date="2014" name="BMC Genomics">
        <title>Adaptive genomic structural variation in the grape powdery mildew pathogen, Erysiphe necator.</title>
        <authorList>
            <person name="Jones L."/>
            <person name="Riaz S."/>
            <person name="Morales-Cruz A."/>
            <person name="Amrine K.C."/>
            <person name="McGuire B."/>
            <person name="Gubler W.D."/>
            <person name="Walker M.A."/>
            <person name="Cantu D."/>
        </authorList>
    </citation>
    <scope>NUCLEOTIDE SEQUENCE [LARGE SCALE GENOMIC DNA]</scope>
    <source>
        <strain evidence="5">c</strain>
    </source>
</reference>
<sequence length="300" mass="35048">MDNSKLVRVKRDFKSSHKWRTPQKSFKTEPSGRRYIEPGDLGIWATCTRGMEGKCAEELLSLFEMYAEKFYNFSNVETMEDGENRENESKDIDIETTIQKEIASLKKSRMSQSLLFQNIHLELSCVLFMKVNTTRIDPVDFVESICKSIEGNNEEKMISRYANRLTPVSLLCKATETGLEELCGQILSRYFKVNESLSNNLNQLNEKIELKEMQRKNVEHPFTYAIRPTIRNHNTLKRDQLIKQIASYISDFHKVNLTDPDKVIIVEVYRNICGMSVVNGRDWERLKRYNISELYSSRNQ</sequence>
<dbReference type="PANTHER" id="PTHR13452">
    <property type="entry name" value="THUMP DOMAIN CONTAINING PROTEIN 1-RELATED"/>
    <property type="match status" value="1"/>
</dbReference>
<dbReference type="InterPro" id="IPR004114">
    <property type="entry name" value="THUMP_dom"/>
</dbReference>
<gene>
    <name evidence="4" type="ORF">EV44_g5087</name>
</gene>
<keyword evidence="5" id="KW-1185">Reference proteome</keyword>
<dbReference type="GO" id="GO:0003723">
    <property type="term" value="F:RNA binding"/>
    <property type="evidence" value="ECO:0007669"/>
    <property type="project" value="UniProtKB-UniRule"/>
</dbReference>
<dbReference type="GO" id="GO:0006400">
    <property type="term" value="P:tRNA modification"/>
    <property type="evidence" value="ECO:0007669"/>
    <property type="project" value="InterPro"/>
</dbReference>
<evidence type="ECO:0000256" key="1">
    <source>
        <dbReference type="PROSITE-ProRule" id="PRU00529"/>
    </source>
</evidence>
<feature type="domain" description="THUMP" evidence="3">
    <location>
        <begin position="155"/>
        <end position="279"/>
    </location>
</feature>
<feature type="coiled-coil region" evidence="2">
    <location>
        <begin position="187"/>
        <end position="214"/>
    </location>
</feature>
<evidence type="ECO:0000313" key="5">
    <source>
        <dbReference type="Proteomes" id="UP000030854"/>
    </source>
</evidence>
<organism evidence="4 5">
    <name type="scientific">Uncinula necator</name>
    <name type="common">Grape powdery mildew</name>
    <dbReference type="NCBI Taxonomy" id="52586"/>
    <lineage>
        <taxon>Eukaryota</taxon>
        <taxon>Fungi</taxon>
        <taxon>Dikarya</taxon>
        <taxon>Ascomycota</taxon>
        <taxon>Pezizomycotina</taxon>
        <taxon>Leotiomycetes</taxon>
        <taxon>Erysiphales</taxon>
        <taxon>Erysiphaceae</taxon>
        <taxon>Erysiphe</taxon>
    </lineage>
</organism>
<dbReference type="HOGENOM" id="CLU_039352_2_0_1"/>
<dbReference type="AlphaFoldDB" id="A0A0B1P2Q3"/>
<dbReference type="Gene3D" id="3.30.2300.10">
    <property type="entry name" value="THUMP superfamily"/>
    <property type="match status" value="1"/>
</dbReference>
<dbReference type="InterPro" id="IPR040183">
    <property type="entry name" value="THUMPD1-like"/>
</dbReference>
<dbReference type="PANTHER" id="PTHR13452:SF10">
    <property type="entry name" value="THUMP DOMAIN-CONTAINING PROTEIN 1"/>
    <property type="match status" value="1"/>
</dbReference>
<dbReference type="Proteomes" id="UP000030854">
    <property type="component" value="Unassembled WGS sequence"/>
</dbReference>
<dbReference type="CDD" id="cd11717">
    <property type="entry name" value="THUMP_THUMPD1_like"/>
    <property type="match status" value="1"/>
</dbReference>
<comment type="caution">
    <text evidence="4">The sequence shown here is derived from an EMBL/GenBank/DDBJ whole genome shotgun (WGS) entry which is preliminary data.</text>
</comment>
<dbReference type="EMBL" id="JNVN01001701">
    <property type="protein sequence ID" value="KHJ32962.1"/>
    <property type="molecule type" value="Genomic_DNA"/>
</dbReference>
<accession>A0A0B1P2Q3</accession>
<dbReference type="SUPFAM" id="SSF143437">
    <property type="entry name" value="THUMP domain-like"/>
    <property type="match status" value="1"/>
</dbReference>
<proteinExistence type="predicted"/>
<protein>
    <submittedName>
        <fullName evidence="4">Putative thump domain containing protein</fullName>
    </submittedName>
</protein>
<keyword evidence="1" id="KW-0694">RNA-binding</keyword>
<dbReference type="FunFam" id="3.30.2300.10:FF:000001">
    <property type="entry name" value="THUMP domain-containing protein 1"/>
    <property type="match status" value="1"/>
</dbReference>
<evidence type="ECO:0000313" key="4">
    <source>
        <dbReference type="EMBL" id="KHJ32962.1"/>
    </source>
</evidence>
<dbReference type="PROSITE" id="PS51165">
    <property type="entry name" value="THUMP"/>
    <property type="match status" value="1"/>
</dbReference>
<evidence type="ECO:0000259" key="3">
    <source>
        <dbReference type="PROSITE" id="PS51165"/>
    </source>
</evidence>
<dbReference type="OMA" id="MNEKACV"/>
<dbReference type="STRING" id="52586.A0A0B1P2Q3"/>
<evidence type="ECO:0000256" key="2">
    <source>
        <dbReference type="SAM" id="Coils"/>
    </source>
</evidence>
<name>A0A0B1P2Q3_UNCNE</name>
<keyword evidence="2" id="KW-0175">Coiled coil</keyword>